<evidence type="ECO:0000256" key="3">
    <source>
        <dbReference type="ARBA" id="ARBA00022970"/>
    </source>
</evidence>
<name>A0ABW2UJN3_9RHOB</name>
<accession>A0ABW2UJN3</accession>
<feature type="chain" id="PRO_5047304832" evidence="4">
    <location>
        <begin position="28"/>
        <end position="400"/>
    </location>
</feature>
<dbReference type="InterPro" id="IPR022478">
    <property type="entry name" value="ABC_transptr_sub-bd_PQQ"/>
</dbReference>
<keyword evidence="3" id="KW-0813">Transport</keyword>
<dbReference type="Proteomes" id="UP001596516">
    <property type="component" value="Unassembled WGS sequence"/>
</dbReference>
<dbReference type="SUPFAM" id="SSF53822">
    <property type="entry name" value="Periplasmic binding protein-like I"/>
    <property type="match status" value="1"/>
</dbReference>
<keyword evidence="2 4" id="KW-0732">Signal</keyword>
<organism evidence="6 7">
    <name type="scientific">Plastorhodobacter daqingensis</name>
    <dbReference type="NCBI Taxonomy" id="1387281"/>
    <lineage>
        <taxon>Bacteria</taxon>
        <taxon>Pseudomonadati</taxon>
        <taxon>Pseudomonadota</taxon>
        <taxon>Alphaproteobacteria</taxon>
        <taxon>Rhodobacterales</taxon>
        <taxon>Paracoccaceae</taxon>
        <taxon>Plastorhodobacter</taxon>
    </lineage>
</organism>
<dbReference type="InterPro" id="IPR051010">
    <property type="entry name" value="BCAA_transport"/>
</dbReference>
<dbReference type="CDD" id="cd06268">
    <property type="entry name" value="PBP1_ABC_transporter_LIVBP-like"/>
    <property type="match status" value="1"/>
</dbReference>
<dbReference type="PANTHER" id="PTHR30483">
    <property type="entry name" value="LEUCINE-SPECIFIC-BINDING PROTEIN"/>
    <property type="match status" value="1"/>
</dbReference>
<gene>
    <name evidence="6" type="ORF">ACFQXB_08105</name>
</gene>
<evidence type="ECO:0000256" key="2">
    <source>
        <dbReference type="ARBA" id="ARBA00022729"/>
    </source>
</evidence>
<dbReference type="EMBL" id="JBHTFQ010000003">
    <property type="protein sequence ID" value="MFC7704153.1"/>
    <property type="molecule type" value="Genomic_DNA"/>
</dbReference>
<dbReference type="PANTHER" id="PTHR30483:SF6">
    <property type="entry name" value="PERIPLASMIC BINDING PROTEIN OF ABC TRANSPORTER FOR NATURAL AMINO ACIDS"/>
    <property type="match status" value="1"/>
</dbReference>
<evidence type="ECO:0000256" key="1">
    <source>
        <dbReference type="ARBA" id="ARBA00010062"/>
    </source>
</evidence>
<evidence type="ECO:0000256" key="4">
    <source>
        <dbReference type="SAM" id="SignalP"/>
    </source>
</evidence>
<dbReference type="InterPro" id="IPR028082">
    <property type="entry name" value="Peripla_BP_I"/>
</dbReference>
<comment type="caution">
    <text evidence="6">The sequence shown here is derived from an EMBL/GenBank/DDBJ whole genome shotgun (WGS) entry which is preliminary data.</text>
</comment>
<proteinExistence type="inferred from homology"/>
<sequence length="400" mass="43343">MKKAAFALACACALATVPALVPGLAAAQDRLEFRAAVLRIDRPGRAPVSRLDLAPPDLGFAGARLATADNGTTGQFMGQDFATEEVTSDPDGAIAALEQILSDGIRFVVTLADDEITGALADAAGDRALLFNAAARGDALRNEACRPNLLHTAPSRAMLTDALAQFLVTKRWGNWLLIEGSHPQDRALADAYRRAAAKFGARIVEERIYEDTGGARRTDSGHVQVQAQMPVFTQRAAAHDVLVAADETGLFAAWLPYHTWDPRPVAGSAGLRPQSWHPAHEAWGATQFQTRFERLANRPAREEDYQVWLALRSLGEAATRTQSGAFEDLVAHIRGDAFELAAFKGQSLSYRPWDGQLRQPILLTSGPVTTSVSPQPEFLHQVSQLDTLGHDRPETRCILN</sequence>
<dbReference type="RefSeq" id="WP_377401843.1">
    <property type="nucleotide sequence ID" value="NZ_JBHTFQ010000003.1"/>
</dbReference>
<evidence type="ECO:0000259" key="5">
    <source>
        <dbReference type="Pfam" id="PF13458"/>
    </source>
</evidence>
<dbReference type="NCBIfam" id="TIGR03863">
    <property type="entry name" value="PQQ_ABC_bind"/>
    <property type="match status" value="1"/>
</dbReference>
<dbReference type="Pfam" id="PF13458">
    <property type="entry name" value="Peripla_BP_6"/>
    <property type="match status" value="1"/>
</dbReference>
<keyword evidence="7" id="KW-1185">Reference proteome</keyword>
<dbReference type="InterPro" id="IPR028081">
    <property type="entry name" value="Leu-bd"/>
</dbReference>
<protein>
    <submittedName>
        <fullName evidence="6">ABC transporter substrate-binding protein</fullName>
    </submittedName>
</protein>
<feature type="domain" description="Leucine-binding protein" evidence="5">
    <location>
        <begin position="62"/>
        <end position="363"/>
    </location>
</feature>
<reference evidence="7" key="1">
    <citation type="journal article" date="2019" name="Int. J. Syst. Evol. Microbiol.">
        <title>The Global Catalogue of Microorganisms (GCM) 10K type strain sequencing project: providing services to taxonomists for standard genome sequencing and annotation.</title>
        <authorList>
            <consortium name="The Broad Institute Genomics Platform"/>
            <consortium name="The Broad Institute Genome Sequencing Center for Infectious Disease"/>
            <person name="Wu L."/>
            <person name="Ma J."/>
        </authorList>
    </citation>
    <scope>NUCLEOTIDE SEQUENCE [LARGE SCALE GENOMIC DNA]</scope>
    <source>
        <strain evidence="7">CGMCC 1.12750</strain>
    </source>
</reference>
<evidence type="ECO:0000313" key="7">
    <source>
        <dbReference type="Proteomes" id="UP001596516"/>
    </source>
</evidence>
<feature type="signal peptide" evidence="4">
    <location>
        <begin position="1"/>
        <end position="27"/>
    </location>
</feature>
<keyword evidence="3" id="KW-0029">Amino-acid transport</keyword>
<comment type="similarity">
    <text evidence="1">Belongs to the leucine-binding protein family.</text>
</comment>
<dbReference type="Gene3D" id="3.40.50.2300">
    <property type="match status" value="2"/>
</dbReference>
<evidence type="ECO:0000313" key="6">
    <source>
        <dbReference type="EMBL" id="MFC7704153.1"/>
    </source>
</evidence>